<dbReference type="Gene3D" id="1.10.10.60">
    <property type="entry name" value="Homeodomain-like"/>
    <property type="match status" value="2"/>
</dbReference>
<keyword evidence="5" id="KW-1185">Reference proteome</keyword>
<dbReference type="OrthoDB" id="9802263at2"/>
<protein>
    <submittedName>
        <fullName evidence="4">AraC family transcriptional regulator</fullName>
    </submittedName>
</protein>
<dbReference type="PANTHER" id="PTHR43436:SF1">
    <property type="entry name" value="TRANSCRIPTIONAL REGULATORY PROTEIN"/>
    <property type="match status" value="1"/>
</dbReference>
<feature type="domain" description="HTH araC/xylS-type" evidence="3">
    <location>
        <begin position="187"/>
        <end position="285"/>
    </location>
</feature>
<dbReference type="Pfam" id="PF12833">
    <property type="entry name" value="HTH_18"/>
    <property type="match status" value="1"/>
</dbReference>
<sequence>MQPTDALAALIDRHQPQDGVRETELPGVGLIRASERTELADTTYPPSCCLIGQGRKHVRMAGRDLVYDTGHYLVVGVELPALGAVIEASPETPYLCLKIELDRGLIGDLVADDGPARPIAHATAVAEVTPGLLDTAVRLLRLLDDPREAEALAPLVLREFYWRLLNGPQGALLQAIAAPGSRVGRIGRAVDHLTQNFRDDLDVDALARLTGMSRSSFFAHFRAVTAMTPLQYRTRLRLQEARRLMLVEGVLAREAGFAVGFNSPSQFSREYARAFGRPPRADVARFVPSRTASGWCVGRGDGGDAA</sequence>
<proteinExistence type="predicted"/>
<dbReference type="Pfam" id="PF06719">
    <property type="entry name" value="AraC_N"/>
    <property type="match status" value="1"/>
</dbReference>
<accession>A0A8B2NT75</accession>
<evidence type="ECO:0000256" key="1">
    <source>
        <dbReference type="ARBA" id="ARBA00023015"/>
    </source>
</evidence>
<gene>
    <name evidence="4" type="ORF">DLJ53_12290</name>
</gene>
<evidence type="ECO:0000259" key="3">
    <source>
        <dbReference type="PROSITE" id="PS01124"/>
    </source>
</evidence>
<dbReference type="SUPFAM" id="SSF46689">
    <property type="entry name" value="Homeodomain-like"/>
    <property type="match status" value="2"/>
</dbReference>
<keyword evidence="1" id="KW-0805">Transcription regulation</keyword>
<evidence type="ECO:0000256" key="2">
    <source>
        <dbReference type="ARBA" id="ARBA00023163"/>
    </source>
</evidence>
<dbReference type="RefSeq" id="WP_111345504.1">
    <property type="nucleotide sequence ID" value="NZ_JAIWKD010000002.1"/>
</dbReference>
<dbReference type="Proteomes" id="UP000249590">
    <property type="component" value="Unassembled WGS sequence"/>
</dbReference>
<dbReference type="GO" id="GO:0043565">
    <property type="term" value="F:sequence-specific DNA binding"/>
    <property type="evidence" value="ECO:0007669"/>
    <property type="project" value="InterPro"/>
</dbReference>
<dbReference type="SMART" id="SM00342">
    <property type="entry name" value="HTH_ARAC"/>
    <property type="match status" value="1"/>
</dbReference>
<dbReference type="InterPro" id="IPR018060">
    <property type="entry name" value="HTH_AraC"/>
</dbReference>
<comment type="caution">
    <text evidence="4">The sequence shown here is derived from an EMBL/GenBank/DDBJ whole genome shotgun (WGS) entry which is preliminary data.</text>
</comment>
<reference evidence="4 5" key="1">
    <citation type="submission" date="2018-05" db="EMBL/GenBank/DDBJ databases">
        <title>Acuticoccus sediminis sp. nov., isolated from deep-sea sediment of Indian Ocean.</title>
        <authorList>
            <person name="Liu X."/>
            <person name="Lai Q."/>
            <person name="Du Y."/>
            <person name="Sun F."/>
            <person name="Zhang X."/>
            <person name="Wang S."/>
            <person name="Shao Z."/>
        </authorList>
    </citation>
    <scope>NUCLEOTIDE SEQUENCE [LARGE SCALE GENOMIC DNA]</scope>
    <source>
        <strain evidence="4 5">PTG4-2</strain>
    </source>
</reference>
<organism evidence="4 5">
    <name type="scientific">Acuticoccus sediminis</name>
    <dbReference type="NCBI Taxonomy" id="2184697"/>
    <lineage>
        <taxon>Bacteria</taxon>
        <taxon>Pseudomonadati</taxon>
        <taxon>Pseudomonadota</taxon>
        <taxon>Alphaproteobacteria</taxon>
        <taxon>Hyphomicrobiales</taxon>
        <taxon>Amorphaceae</taxon>
        <taxon>Acuticoccus</taxon>
    </lineage>
</organism>
<dbReference type="EMBL" id="QHHQ01000002">
    <property type="protein sequence ID" value="RAI02141.1"/>
    <property type="molecule type" value="Genomic_DNA"/>
</dbReference>
<evidence type="ECO:0000313" key="5">
    <source>
        <dbReference type="Proteomes" id="UP000249590"/>
    </source>
</evidence>
<dbReference type="PANTHER" id="PTHR43436">
    <property type="entry name" value="ARAC-FAMILY TRANSCRIPTIONAL REGULATOR"/>
    <property type="match status" value="1"/>
</dbReference>
<keyword evidence="2" id="KW-0804">Transcription</keyword>
<dbReference type="GO" id="GO:0003700">
    <property type="term" value="F:DNA-binding transcription factor activity"/>
    <property type="evidence" value="ECO:0007669"/>
    <property type="project" value="InterPro"/>
</dbReference>
<name>A0A8B2NT75_9HYPH</name>
<dbReference type="PROSITE" id="PS01124">
    <property type="entry name" value="HTH_ARAC_FAMILY_2"/>
    <property type="match status" value="1"/>
</dbReference>
<dbReference type="InterPro" id="IPR009057">
    <property type="entry name" value="Homeodomain-like_sf"/>
</dbReference>
<evidence type="ECO:0000313" key="4">
    <source>
        <dbReference type="EMBL" id="RAI02141.1"/>
    </source>
</evidence>
<dbReference type="AlphaFoldDB" id="A0A8B2NT75"/>
<dbReference type="InterPro" id="IPR009594">
    <property type="entry name" value="Tscrpt_reg_HTH_AraC_N"/>
</dbReference>